<feature type="transmembrane region" description="Helical" evidence="3">
    <location>
        <begin position="6"/>
        <end position="29"/>
    </location>
</feature>
<dbReference type="Proteomes" id="UP000247811">
    <property type="component" value="Unassembled WGS sequence"/>
</dbReference>
<dbReference type="GO" id="GO:0052621">
    <property type="term" value="F:diguanylate cyclase activity"/>
    <property type="evidence" value="ECO:0007669"/>
    <property type="project" value="UniProtKB-EC"/>
</dbReference>
<dbReference type="InterPro" id="IPR043128">
    <property type="entry name" value="Rev_trsase/Diguanyl_cyclase"/>
</dbReference>
<dbReference type="PANTHER" id="PTHR45138:SF9">
    <property type="entry name" value="DIGUANYLATE CYCLASE DGCM-RELATED"/>
    <property type="match status" value="1"/>
</dbReference>
<comment type="caution">
    <text evidence="5">The sequence shown here is derived from an EMBL/GenBank/DDBJ whole genome shotgun (WGS) entry which is preliminary data.</text>
</comment>
<evidence type="ECO:0000256" key="1">
    <source>
        <dbReference type="ARBA" id="ARBA00012528"/>
    </source>
</evidence>
<name>A0A318H2G7_9BURK</name>
<dbReference type="InterPro" id="IPR029787">
    <property type="entry name" value="Nucleotide_cyclase"/>
</dbReference>
<evidence type="ECO:0000313" key="5">
    <source>
        <dbReference type="EMBL" id="PXW91957.1"/>
    </source>
</evidence>
<proteinExistence type="predicted"/>
<dbReference type="InterPro" id="IPR050469">
    <property type="entry name" value="Diguanylate_Cyclase"/>
</dbReference>
<evidence type="ECO:0000259" key="4">
    <source>
        <dbReference type="PROSITE" id="PS50887"/>
    </source>
</evidence>
<dbReference type="InterPro" id="IPR000160">
    <property type="entry name" value="GGDEF_dom"/>
</dbReference>
<dbReference type="SMART" id="SM00267">
    <property type="entry name" value="GGDEF"/>
    <property type="match status" value="1"/>
</dbReference>
<dbReference type="Gene3D" id="3.30.70.270">
    <property type="match status" value="1"/>
</dbReference>
<dbReference type="PROSITE" id="PS50887">
    <property type="entry name" value="GGDEF"/>
    <property type="match status" value="1"/>
</dbReference>
<dbReference type="EMBL" id="QJJS01000028">
    <property type="protein sequence ID" value="PXW91957.1"/>
    <property type="molecule type" value="Genomic_DNA"/>
</dbReference>
<dbReference type="Pfam" id="PF00990">
    <property type="entry name" value="GGDEF"/>
    <property type="match status" value="1"/>
</dbReference>
<dbReference type="SUPFAM" id="SSF55073">
    <property type="entry name" value="Nucleotide cyclase"/>
    <property type="match status" value="1"/>
</dbReference>
<dbReference type="OrthoDB" id="9813903at2"/>
<feature type="transmembrane region" description="Helical" evidence="3">
    <location>
        <begin position="194"/>
        <end position="218"/>
    </location>
</feature>
<dbReference type="RefSeq" id="WP_110402455.1">
    <property type="nucleotide sequence ID" value="NZ_QJJS01000028.1"/>
</dbReference>
<comment type="catalytic activity">
    <reaction evidence="2">
        <text>2 GTP = 3',3'-c-di-GMP + 2 diphosphate</text>
        <dbReference type="Rhea" id="RHEA:24898"/>
        <dbReference type="ChEBI" id="CHEBI:33019"/>
        <dbReference type="ChEBI" id="CHEBI:37565"/>
        <dbReference type="ChEBI" id="CHEBI:58805"/>
        <dbReference type="EC" id="2.7.7.65"/>
    </reaction>
</comment>
<evidence type="ECO:0000313" key="6">
    <source>
        <dbReference type="Proteomes" id="UP000247811"/>
    </source>
</evidence>
<evidence type="ECO:0000256" key="3">
    <source>
        <dbReference type="SAM" id="Phobius"/>
    </source>
</evidence>
<feature type="transmembrane region" description="Helical" evidence="3">
    <location>
        <begin position="41"/>
        <end position="58"/>
    </location>
</feature>
<feature type="transmembrane region" description="Helical" evidence="3">
    <location>
        <begin position="64"/>
        <end position="82"/>
    </location>
</feature>
<organism evidence="5 6">
    <name type="scientific">Sphaerotilus hippei</name>
    <dbReference type="NCBI Taxonomy" id="744406"/>
    <lineage>
        <taxon>Bacteria</taxon>
        <taxon>Pseudomonadati</taxon>
        <taxon>Pseudomonadota</taxon>
        <taxon>Betaproteobacteria</taxon>
        <taxon>Burkholderiales</taxon>
        <taxon>Sphaerotilaceae</taxon>
        <taxon>Sphaerotilus</taxon>
    </lineage>
</organism>
<keyword evidence="3" id="KW-0472">Membrane</keyword>
<dbReference type="CDD" id="cd01949">
    <property type="entry name" value="GGDEF"/>
    <property type="match status" value="1"/>
</dbReference>
<dbReference type="GO" id="GO:0005886">
    <property type="term" value="C:plasma membrane"/>
    <property type="evidence" value="ECO:0007669"/>
    <property type="project" value="TreeGrafter"/>
</dbReference>
<accession>A0A318H2G7</accession>
<dbReference type="AlphaFoldDB" id="A0A318H2G7"/>
<sequence>MSSHDLVALIQLVGFQMLLYAGMWVAAYAIVGEERAAVRHWLAFSLLSGLGLLLIGLRPHGHPWVTHTLPNLCFVLSFVAVRRGSELFLRMRPLDLEHAVLTCGAVSMLLLVGPDPADVAPRVATVSGVAAWVLLRSSWVGFAPVHQQFGERTAWAATLVPALFGLLHFLRMARAVASPEQSMELDTPVLINQAVLYFSMVAAAVFNLLFLFLIVLRLMARLTYLAQRDPLTGLLNRRAMQGLLEREWQRYARLRQSFALISLDVDHFKRVNDHHGHEAGDRALVHVAQLLQGQARELDGVARMGGEEFLLILPGHEVSMAAQAAERLRQALAGGPVMLREGLDWPLTASFGVAAPRPGDHELEDVLRRADEALYRAKAAGRNRVVVQPPGSSDHEPVVQACTG</sequence>
<dbReference type="EC" id="2.7.7.65" evidence="1"/>
<dbReference type="PANTHER" id="PTHR45138">
    <property type="entry name" value="REGULATORY COMPONENTS OF SENSORY TRANSDUCTION SYSTEM"/>
    <property type="match status" value="1"/>
</dbReference>
<keyword evidence="3" id="KW-0812">Transmembrane</keyword>
<dbReference type="FunFam" id="3.30.70.270:FF:000001">
    <property type="entry name" value="Diguanylate cyclase domain protein"/>
    <property type="match status" value="1"/>
</dbReference>
<keyword evidence="3" id="KW-1133">Transmembrane helix</keyword>
<dbReference type="NCBIfam" id="TIGR00254">
    <property type="entry name" value="GGDEF"/>
    <property type="match status" value="1"/>
</dbReference>
<dbReference type="GO" id="GO:0043709">
    <property type="term" value="P:cell adhesion involved in single-species biofilm formation"/>
    <property type="evidence" value="ECO:0007669"/>
    <property type="project" value="TreeGrafter"/>
</dbReference>
<reference evidence="5 6" key="1">
    <citation type="submission" date="2018-05" db="EMBL/GenBank/DDBJ databases">
        <title>Genomic Encyclopedia of Type Strains, Phase IV (KMG-IV): sequencing the most valuable type-strain genomes for metagenomic binning, comparative biology and taxonomic classification.</title>
        <authorList>
            <person name="Goeker M."/>
        </authorList>
    </citation>
    <scope>NUCLEOTIDE SEQUENCE [LARGE SCALE GENOMIC DNA]</scope>
    <source>
        <strain evidence="5 6">DSM 566</strain>
    </source>
</reference>
<dbReference type="GO" id="GO:1902201">
    <property type="term" value="P:negative regulation of bacterial-type flagellum-dependent cell motility"/>
    <property type="evidence" value="ECO:0007669"/>
    <property type="project" value="TreeGrafter"/>
</dbReference>
<keyword evidence="6" id="KW-1185">Reference proteome</keyword>
<protein>
    <recommendedName>
        <fullName evidence="1">diguanylate cyclase</fullName>
        <ecNumber evidence="1">2.7.7.65</ecNumber>
    </recommendedName>
</protein>
<gene>
    <name evidence="5" type="ORF">C7444_1284</name>
</gene>
<evidence type="ECO:0000256" key="2">
    <source>
        <dbReference type="ARBA" id="ARBA00034247"/>
    </source>
</evidence>
<feature type="domain" description="GGDEF" evidence="4">
    <location>
        <begin position="256"/>
        <end position="390"/>
    </location>
</feature>